<dbReference type="EMBL" id="AP019400">
    <property type="protein sequence ID" value="BBI31772.1"/>
    <property type="molecule type" value="Genomic_DNA"/>
</dbReference>
<feature type="transmembrane region" description="Helical" evidence="4">
    <location>
        <begin position="20"/>
        <end position="39"/>
    </location>
</feature>
<comment type="similarity">
    <text evidence="1">Belongs to the transferase hexapeptide repeat family.</text>
</comment>
<proteinExistence type="inferred from homology"/>
<dbReference type="PANTHER" id="PTHR23416">
    <property type="entry name" value="SIALIC ACID SYNTHASE-RELATED"/>
    <property type="match status" value="1"/>
</dbReference>
<dbReference type="InterPro" id="IPR001451">
    <property type="entry name" value="Hexapep"/>
</dbReference>
<dbReference type="CDD" id="cd05825">
    <property type="entry name" value="LbH_wcaF_like"/>
    <property type="match status" value="1"/>
</dbReference>
<evidence type="ECO:0000313" key="6">
    <source>
        <dbReference type="Proteomes" id="UP000289856"/>
    </source>
</evidence>
<dbReference type="PANTHER" id="PTHR23416:SF23">
    <property type="entry name" value="ACETYLTRANSFERASE C18B11.09C-RELATED"/>
    <property type="match status" value="1"/>
</dbReference>
<sequence>MNNLIRLDLYDQTGYSRGRNGLIVLLWWFVQGSLFRYSLQPMYSWRRLLLKLFGADIGVGVKIRPSAKITYPWKVKVGEHSWIGDNAELYSLDTISVGSHCVISQNSYLCTGSHQATDPHFSLVVKPIVIEDGAWIASDVFLYPGVTVGSMAVVAARSTVLNNVPANEVHAGTPAKYIKMRFESGEEDAAYNSKIHLLRR</sequence>
<dbReference type="SUPFAM" id="SSF51161">
    <property type="entry name" value="Trimeric LpxA-like enzymes"/>
    <property type="match status" value="1"/>
</dbReference>
<dbReference type="GO" id="GO:0008374">
    <property type="term" value="F:O-acyltransferase activity"/>
    <property type="evidence" value="ECO:0007669"/>
    <property type="project" value="TreeGrafter"/>
</dbReference>
<dbReference type="InterPro" id="IPR051159">
    <property type="entry name" value="Hexapeptide_acetyltransf"/>
</dbReference>
<protein>
    <submittedName>
        <fullName evidence="5">Colanic acid biosynthesis acetyltransferase WcaF</fullName>
    </submittedName>
</protein>
<evidence type="ECO:0000256" key="2">
    <source>
        <dbReference type="ARBA" id="ARBA00022679"/>
    </source>
</evidence>
<keyword evidence="6" id="KW-1185">Reference proteome</keyword>
<dbReference type="PROSITE" id="PS00101">
    <property type="entry name" value="HEXAPEP_TRANSFERASES"/>
    <property type="match status" value="1"/>
</dbReference>
<keyword evidence="4" id="KW-0472">Membrane</keyword>
<evidence type="ECO:0000313" key="5">
    <source>
        <dbReference type="EMBL" id="BBI31772.1"/>
    </source>
</evidence>
<keyword evidence="4" id="KW-0812">Transmembrane</keyword>
<evidence type="ECO:0000256" key="3">
    <source>
        <dbReference type="ARBA" id="ARBA00022737"/>
    </source>
</evidence>
<name>A0A3T1D0Y2_9BACL</name>
<evidence type="ECO:0000256" key="4">
    <source>
        <dbReference type="SAM" id="Phobius"/>
    </source>
</evidence>
<dbReference type="KEGG" id="cohn:KCTCHS21_11710"/>
<gene>
    <name evidence="5" type="primary">wcaF</name>
    <name evidence="5" type="ORF">KCTCHS21_11710</name>
</gene>
<keyword evidence="4" id="KW-1133">Transmembrane helix</keyword>
<keyword evidence="3" id="KW-0677">Repeat</keyword>
<reference evidence="5 6" key="1">
    <citation type="submission" date="2019-01" db="EMBL/GenBank/DDBJ databases">
        <title>Complete genome sequence of Cohnella hallensis HS21 isolated from Korean fir (Abies koreana) rhizospheric soil.</title>
        <authorList>
            <person name="Jiang L."/>
            <person name="Kang S.W."/>
            <person name="Kim S."/>
            <person name="Jung J."/>
            <person name="Kim C.Y."/>
            <person name="Kim D.H."/>
            <person name="Kim S.W."/>
            <person name="Lee J."/>
        </authorList>
    </citation>
    <scope>NUCLEOTIDE SEQUENCE [LARGE SCALE GENOMIC DNA]</scope>
    <source>
        <strain evidence="5 6">HS21</strain>
    </source>
</reference>
<dbReference type="RefSeq" id="WP_130605807.1">
    <property type="nucleotide sequence ID" value="NZ_AP019400.1"/>
</dbReference>
<dbReference type="NCBIfam" id="NF007797">
    <property type="entry name" value="PRK10502.1"/>
    <property type="match status" value="1"/>
</dbReference>
<dbReference type="Proteomes" id="UP000289856">
    <property type="component" value="Chromosome"/>
</dbReference>
<dbReference type="InterPro" id="IPR018357">
    <property type="entry name" value="Hexapep_transf_CS"/>
</dbReference>
<evidence type="ECO:0000256" key="1">
    <source>
        <dbReference type="ARBA" id="ARBA00007274"/>
    </source>
</evidence>
<dbReference type="Gene3D" id="2.160.10.10">
    <property type="entry name" value="Hexapeptide repeat proteins"/>
    <property type="match status" value="1"/>
</dbReference>
<dbReference type="OrthoDB" id="9801697at2"/>
<dbReference type="AlphaFoldDB" id="A0A3T1D0Y2"/>
<dbReference type="InterPro" id="IPR011004">
    <property type="entry name" value="Trimer_LpxA-like_sf"/>
</dbReference>
<accession>A0A3T1D0Y2</accession>
<organism evidence="5 6">
    <name type="scientific">Cohnella abietis</name>
    <dbReference type="NCBI Taxonomy" id="2507935"/>
    <lineage>
        <taxon>Bacteria</taxon>
        <taxon>Bacillati</taxon>
        <taxon>Bacillota</taxon>
        <taxon>Bacilli</taxon>
        <taxon>Bacillales</taxon>
        <taxon>Paenibacillaceae</taxon>
        <taxon>Cohnella</taxon>
    </lineage>
</organism>
<dbReference type="GO" id="GO:0005829">
    <property type="term" value="C:cytosol"/>
    <property type="evidence" value="ECO:0007669"/>
    <property type="project" value="TreeGrafter"/>
</dbReference>
<dbReference type="Pfam" id="PF14602">
    <property type="entry name" value="Hexapep_2"/>
    <property type="match status" value="1"/>
</dbReference>
<keyword evidence="2 5" id="KW-0808">Transferase</keyword>